<reference evidence="1 2" key="1">
    <citation type="submission" date="2018-06" db="EMBL/GenBank/DDBJ databases">
        <authorList>
            <consortium name="Pathogen Informatics"/>
            <person name="Doyle S."/>
        </authorList>
    </citation>
    <scope>NUCLEOTIDE SEQUENCE [LARGE SCALE GENOMIC DNA]</scope>
    <source>
        <strain evidence="1 2">NCTC13532</strain>
    </source>
</reference>
<dbReference type="AlphaFoldDB" id="A0A381FG46"/>
<evidence type="ECO:0000313" key="2">
    <source>
        <dbReference type="Proteomes" id="UP000254282"/>
    </source>
</evidence>
<organism evidence="1 2">
    <name type="scientific">Chryseobacterium indoltheticum</name>
    <dbReference type="NCBI Taxonomy" id="254"/>
    <lineage>
        <taxon>Bacteria</taxon>
        <taxon>Pseudomonadati</taxon>
        <taxon>Bacteroidota</taxon>
        <taxon>Flavobacteriia</taxon>
        <taxon>Flavobacteriales</taxon>
        <taxon>Weeksellaceae</taxon>
        <taxon>Chryseobacterium group</taxon>
        <taxon>Chryseobacterium</taxon>
    </lineage>
</organism>
<protein>
    <submittedName>
        <fullName evidence="1">Uncharacterized protein</fullName>
    </submittedName>
</protein>
<dbReference type="EMBL" id="UFVR01000004">
    <property type="protein sequence ID" value="SUX45428.1"/>
    <property type="molecule type" value="Genomic_DNA"/>
</dbReference>
<dbReference type="STRING" id="254.SAMN05421682_11492"/>
<name>A0A381FG46_9FLAO</name>
<dbReference type="Proteomes" id="UP000254282">
    <property type="component" value="Unassembled WGS sequence"/>
</dbReference>
<sequence>MRCGDSRLEKEKLWRSAIKGSWMMDAGSLYDCEEIPPLSE</sequence>
<proteinExistence type="predicted"/>
<accession>A0A381FG46</accession>
<gene>
    <name evidence="1" type="ORF">NCTC13532_01260</name>
</gene>
<evidence type="ECO:0000313" key="1">
    <source>
        <dbReference type="EMBL" id="SUX45428.1"/>
    </source>
</evidence>